<proteinExistence type="predicted"/>
<dbReference type="EMBL" id="LXFE01000628">
    <property type="protein sequence ID" value="OLL24786.1"/>
    <property type="molecule type" value="Genomic_DNA"/>
</dbReference>
<accession>A0A1U7LQ40</accession>
<reference evidence="1 2" key="1">
    <citation type="submission" date="2016-04" db="EMBL/GenBank/DDBJ databases">
        <title>Evolutionary innovation and constraint leading to complex multicellularity in the Ascomycota.</title>
        <authorList>
            <person name="Cisse O."/>
            <person name="Nguyen A."/>
            <person name="Hewitt D.A."/>
            <person name="Jedd G."/>
            <person name="Stajich J.E."/>
        </authorList>
    </citation>
    <scope>NUCLEOTIDE SEQUENCE [LARGE SCALE GENOMIC DNA]</scope>
    <source>
        <strain evidence="1 2">DAH-3</strain>
    </source>
</reference>
<dbReference type="Proteomes" id="UP000186594">
    <property type="component" value="Unassembled WGS sequence"/>
</dbReference>
<keyword evidence="2" id="KW-1185">Reference proteome</keyword>
<evidence type="ECO:0000313" key="1">
    <source>
        <dbReference type="EMBL" id="OLL24786.1"/>
    </source>
</evidence>
<evidence type="ECO:0000313" key="2">
    <source>
        <dbReference type="Proteomes" id="UP000186594"/>
    </source>
</evidence>
<sequence>MTIQVSSSRSCINSQPGWTIIIKQHPESISIETTRVAFSAKIVFRTGVLKIPPAHRFGYVSETLSKFHKTR</sequence>
<protein>
    <submittedName>
        <fullName evidence="1">Uncharacterized protein</fullName>
    </submittedName>
</protein>
<dbReference type="AlphaFoldDB" id="A0A1U7LQ40"/>
<organism evidence="1 2">
    <name type="scientific">Neolecta irregularis (strain DAH-3)</name>
    <dbReference type="NCBI Taxonomy" id="1198029"/>
    <lineage>
        <taxon>Eukaryota</taxon>
        <taxon>Fungi</taxon>
        <taxon>Dikarya</taxon>
        <taxon>Ascomycota</taxon>
        <taxon>Taphrinomycotina</taxon>
        <taxon>Neolectales</taxon>
        <taxon>Neolectaceae</taxon>
        <taxon>Neolecta</taxon>
    </lineage>
</organism>
<comment type="caution">
    <text evidence="1">The sequence shown here is derived from an EMBL/GenBank/DDBJ whole genome shotgun (WGS) entry which is preliminary data.</text>
</comment>
<name>A0A1U7LQ40_NEOID</name>
<gene>
    <name evidence="1" type="ORF">NEOLI_003944</name>
</gene>